<dbReference type="InterPro" id="IPR001853">
    <property type="entry name" value="DSBA-like_thioredoxin_dom"/>
</dbReference>
<dbReference type="SUPFAM" id="SSF52833">
    <property type="entry name" value="Thioredoxin-like"/>
    <property type="match status" value="1"/>
</dbReference>
<dbReference type="InterPro" id="IPR036249">
    <property type="entry name" value="Thioredoxin-like_sf"/>
</dbReference>
<evidence type="ECO:0000313" key="2">
    <source>
        <dbReference type="EMBL" id="MFB9647053.1"/>
    </source>
</evidence>
<sequence length="212" mass="23558">MSSTAAPIRIDVWSDVQCIWCYISSARLRAAIARYRGPVDVVYHSFQLTPDAPVDIDRDAHIRSHKVDPARMQQTMNQLRQLTAQEGLSYDPDRTQPTNSRQALQLLHHAGALGKRADLTQRLFEAYFAEGRHIGHVDELLAIAEETGLDRNDAATALTDQRHAGAVDSDIRQAQQLGARGVPFYVINNAYGLSGAQPVEQFLAAFDQATHR</sequence>
<dbReference type="Pfam" id="PF01323">
    <property type="entry name" value="DSBA"/>
    <property type="match status" value="1"/>
</dbReference>
<gene>
    <name evidence="2" type="ORF">ACFFPJ_14745</name>
</gene>
<dbReference type="Gene3D" id="3.40.30.10">
    <property type="entry name" value="Glutaredoxin"/>
    <property type="match status" value="1"/>
</dbReference>
<protein>
    <submittedName>
        <fullName evidence="2">DsbA family oxidoreductase</fullName>
    </submittedName>
</protein>
<organism evidence="2 3">
    <name type="scientific">Microbacterium terregens</name>
    <dbReference type="NCBI Taxonomy" id="69363"/>
    <lineage>
        <taxon>Bacteria</taxon>
        <taxon>Bacillati</taxon>
        <taxon>Actinomycetota</taxon>
        <taxon>Actinomycetes</taxon>
        <taxon>Micrococcales</taxon>
        <taxon>Microbacteriaceae</taxon>
        <taxon>Microbacterium</taxon>
    </lineage>
</organism>
<evidence type="ECO:0000313" key="3">
    <source>
        <dbReference type="Proteomes" id="UP001589611"/>
    </source>
</evidence>
<dbReference type="PANTHER" id="PTHR13887">
    <property type="entry name" value="GLUTATHIONE S-TRANSFERASE KAPPA"/>
    <property type="match status" value="1"/>
</dbReference>
<feature type="domain" description="DSBA-like thioredoxin" evidence="1">
    <location>
        <begin position="10"/>
        <end position="205"/>
    </location>
</feature>
<comment type="caution">
    <text evidence="2">The sequence shown here is derived from an EMBL/GenBank/DDBJ whole genome shotgun (WGS) entry which is preliminary data.</text>
</comment>
<dbReference type="Proteomes" id="UP001589611">
    <property type="component" value="Unassembled WGS sequence"/>
</dbReference>
<name>A0ABV5T365_9MICO</name>
<accession>A0ABV5T365</accession>
<dbReference type="CDD" id="cd03024">
    <property type="entry name" value="DsbA_FrnE"/>
    <property type="match status" value="1"/>
</dbReference>
<keyword evidence="3" id="KW-1185">Reference proteome</keyword>
<dbReference type="PANTHER" id="PTHR13887:SF41">
    <property type="entry name" value="THIOREDOXIN SUPERFAMILY PROTEIN"/>
    <property type="match status" value="1"/>
</dbReference>
<proteinExistence type="predicted"/>
<evidence type="ECO:0000259" key="1">
    <source>
        <dbReference type="Pfam" id="PF01323"/>
    </source>
</evidence>
<dbReference type="EMBL" id="JBHMBE010000004">
    <property type="protein sequence ID" value="MFB9647053.1"/>
    <property type="molecule type" value="Genomic_DNA"/>
</dbReference>
<reference evidence="2 3" key="1">
    <citation type="submission" date="2024-09" db="EMBL/GenBank/DDBJ databases">
        <authorList>
            <person name="Sun Q."/>
            <person name="Mori K."/>
        </authorList>
    </citation>
    <scope>NUCLEOTIDE SEQUENCE [LARGE SCALE GENOMIC DNA]</scope>
    <source>
        <strain evidence="2 3">JCM 1342</strain>
    </source>
</reference>
<dbReference type="RefSeq" id="WP_344714768.1">
    <property type="nucleotide sequence ID" value="NZ_BAAAWH010000001.1"/>
</dbReference>